<evidence type="ECO:0000313" key="2">
    <source>
        <dbReference type="Proteomes" id="UP000269352"/>
    </source>
</evidence>
<evidence type="ECO:0000313" key="1">
    <source>
        <dbReference type="EMBL" id="GBR72662.1"/>
    </source>
</evidence>
<protein>
    <submittedName>
        <fullName evidence="1">Uncharacterized protein</fullName>
    </submittedName>
</protein>
<comment type="caution">
    <text evidence="1">The sequence shown here is derived from an EMBL/GenBank/DDBJ whole genome shotgun (WGS) entry which is preliminary data.</text>
</comment>
<dbReference type="Proteomes" id="UP000269352">
    <property type="component" value="Unassembled WGS sequence"/>
</dbReference>
<dbReference type="GO" id="GO:0006355">
    <property type="term" value="P:regulation of DNA-templated transcription"/>
    <property type="evidence" value="ECO:0007669"/>
    <property type="project" value="InterPro"/>
</dbReference>
<gene>
    <name evidence="1" type="ORF">NO1_0162</name>
</gene>
<sequence>MKNITLAMDEELLLRGREYARAHKMSFNDWVRSLIGQSVKKDSKQWVDDLLVKMKNAGGNSRGKKWTREEIQRYG</sequence>
<organism evidence="1 2">
    <name type="scientific">Termititenax aidoneus</name>
    <dbReference type="NCBI Taxonomy" id="2218524"/>
    <lineage>
        <taxon>Bacteria</taxon>
        <taxon>Bacillati</taxon>
        <taxon>Candidatus Margulisiibacteriota</taxon>
        <taxon>Candidatus Termititenacia</taxon>
        <taxon>Candidatus Termititenacales</taxon>
        <taxon>Candidatus Termititenacaceae</taxon>
        <taxon>Candidatus Termititenax</taxon>
    </lineage>
</organism>
<keyword evidence="2" id="KW-1185">Reference proteome</keyword>
<proteinExistence type="predicted"/>
<dbReference type="InterPro" id="IPR010985">
    <property type="entry name" value="Ribbon_hlx_hlx"/>
</dbReference>
<reference evidence="1 2" key="1">
    <citation type="journal article" date="2019" name="ISME J.">
        <title>Genome analyses of uncultured TG2/ZB3 bacteria in 'Margulisbacteria' specifically attached to ectosymbiotic spirochetes of protists in the termite gut.</title>
        <authorList>
            <person name="Utami Y.D."/>
            <person name="Kuwahara H."/>
            <person name="Igai K."/>
            <person name="Murakami T."/>
            <person name="Sugaya K."/>
            <person name="Morikawa T."/>
            <person name="Nagura Y."/>
            <person name="Yuki M."/>
            <person name="Deevong P."/>
            <person name="Inoue T."/>
            <person name="Kihara K."/>
            <person name="Lo N."/>
            <person name="Yamada A."/>
            <person name="Ohkuma M."/>
            <person name="Hongoh Y."/>
        </authorList>
    </citation>
    <scope>NUCLEOTIDE SEQUENCE [LARGE SCALE GENOMIC DNA]</scope>
    <source>
        <strain evidence="1">NkOx7-01</strain>
    </source>
</reference>
<name>A0A388T8X8_TERA1</name>
<dbReference type="EMBL" id="BGZN01000002">
    <property type="protein sequence ID" value="GBR72662.1"/>
    <property type="molecule type" value="Genomic_DNA"/>
</dbReference>
<dbReference type="AlphaFoldDB" id="A0A388T8X8"/>
<accession>A0A388T8X8</accession>
<dbReference type="SUPFAM" id="SSF47598">
    <property type="entry name" value="Ribbon-helix-helix"/>
    <property type="match status" value="1"/>
</dbReference>